<proteinExistence type="predicted"/>
<feature type="compositionally biased region" description="Acidic residues" evidence="1">
    <location>
        <begin position="252"/>
        <end position="262"/>
    </location>
</feature>
<evidence type="ECO:0000313" key="2">
    <source>
        <dbReference type="EMBL" id="GIZ45479.1"/>
    </source>
</evidence>
<dbReference type="OrthoDB" id="3649979at2759"/>
<evidence type="ECO:0000313" key="3">
    <source>
        <dbReference type="Proteomes" id="UP000825890"/>
    </source>
</evidence>
<gene>
    <name evidence="2" type="ORF">CKM354_000864400</name>
</gene>
<sequence>MDDPEVSKAFFRAFSSTDHDRSAPSQPVHLQAQDIFPGIGESSAAGDNRGEYLHISQGQGGLFKLPLQYTSLTGKVTQDIKAVGTTCCYTCVGVYVPVSDTHFFAAHIDAHNLERPKLELIEPCMDALWVLNDEKSGANLTERVKDMLREEFREFLRDHPTCSEGSFHEQTEKASIVICPNHVIRGVKMTGAWVIEAICEFFGLYYGVTEDSHGFIKPLGDRSLVPGAMYLKWPRQDYSKPMAPVNANADQTNEDGNADEGGEAVNDGMAGNDGLADNDGMTDNDGIAGNDGEANDNGKANNEAKDKRKANVCNNWYVDRTFLHEEPHEHNIYAVHGRPWTLRSEGKQWLRMKSYAELTEKPFNGVE</sequence>
<dbReference type="Proteomes" id="UP000825890">
    <property type="component" value="Unassembled WGS sequence"/>
</dbReference>
<evidence type="ECO:0000256" key="1">
    <source>
        <dbReference type="SAM" id="MobiDB-lite"/>
    </source>
</evidence>
<dbReference type="EMBL" id="BOLY01000005">
    <property type="protein sequence ID" value="GIZ45479.1"/>
    <property type="molecule type" value="Genomic_DNA"/>
</dbReference>
<protein>
    <submittedName>
        <fullName evidence="2">Uncharacterized protein</fullName>
    </submittedName>
</protein>
<keyword evidence="3" id="KW-1185">Reference proteome</keyword>
<organism evidence="2 3">
    <name type="scientific">Cercospora kikuchii</name>
    <dbReference type="NCBI Taxonomy" id="84275"/>
    <lineage>
        <taxon>Eukaryota</taxon>
        <taxon>Fungi</taxon>
        <taxon>Dikarya</taxon>
        <taxon>Ascomycota</taxon>
        <taxon>Pezizomycotina</taxon>
        <taxon>Dothideomycetes</taxon>
        <taxon>Dothideomycetidae</taxon>
        <taxon>Mycosphaerellales</taxon>
        <taxon>Mycosphaerellaceae</taxon>
        <taxon>Cercospora</taxon>
    </lineage>
</organism>
<comment type="caution">
    <text evidence="2">The sequence shown here is derived from an EMBL/GenBank/DDBJ whole genome shotgun (WGS) entry which is preliminary data.</text>
</comment>
<dbReference type="AlphaFoldDB" id="A0A9P3FJJ3"/>
<dbReference type="RefSeq" id="XP_044659966.1">
    <property type="nucleotide sequence ID" value="XM_044804031.1"/>
</dbReference>
<dbReference type="GeneID" id="68294219"/>
<feature type="region of interest" description="Disordered" evidence="1">
    <location>
        <begin position="241"/>
        <end position="306"/>
    </location>
</feature>
<accession>A0A9P3FJJ3</accession>
<name>A0A9P3FJJ3_9PEZI</name>
<reference evidence="2 3" key="1">
    <citation type="submission" date="2021-01" db="EMBL/GenBank/DDBJ databases">
        <title>Cercospora kikuchii MAFF 305040 whole genome shotgun sequence.</title>
        <authorList>
            <person name="Kashiwa T."/>
            <person name="Suzuki T."/>
        </authorList>
    </citation>
    <scope>NUCLEOTIDE SEQUENCE [LARGE SCALE GENOMIC DNA]</scope>
    <source>
        <strain evidence="2 3">MAFF 305040</strain>
    </source>
</reference>